<dbReference type="Gene3D" id="3.40.720.10">
    <property type="entry name" value="Alkaline Phosphatase, subunit A"/>
    <property type="match status" value="1"/>
</dbReference>
<dbReference type="GO" id="GO:0004619">
    <property type="term" value="F:phosphoglycerate mutase activity"/>
    <property type="evidence" value="ECO:0007669"/>
    <property type="project" value="UniProtKB-UniRule"/>
</dbReference>
<feature type="binding site" evidence="9 12">
    <location>
        <position position="188"/>
    </location>
    <ligand>
        <name>substrate</name>
    </ligand>
</feature>
<feature type="binding site" evidence="9 12">
    <location>
        <begin position="261"/>
        <end position="264"/>
    </location>
    <ligand>
        <name>substrate</name>
    </ligand>
</feature>
<evidence type="ECO:0000313" key="16">
    <source>
        <dbReference type="EMBL" id="ATZ18955.1"/>
    </source>
</evidence>
<accession>A0A2K8NYQ5</accession>
<evidence type="ECO:0000256" key="7">
    <source>
        <dbReference type="ARBA" id="ARBA00023211"/>
    </source>
</evidence>
<dbReference type="HAMAP" id="MF_01038">
    <property type="entry name" value="GpmI"/>
    <property type="match status" value="1"/>
</dbReference>
<feature type="binding site" evidence="9 13">
    <location>
        <position position="420"/>
    </location>
    <ligand>
        <name>Mn(2+)</name>
        <dbReference type="ChEBI" id="CHEBI:29035"/>
        <label>1</label>
    </ligand>
</feature>
<comment type="similarity">
    <text evidence="4 9">Belongs to the BPG-independent phosphoglycerate mutase family.</text>
</comment>
<dbReference type="EMBL" id="CP024965">
    <property type="protein sequence ID" value="ATZ18955.1"/>
    <property type="molecule type" value="Genomic_DNA"/>
</dbReference>
<dbReference type="SUPFAM" id="SSF53649">
    <property type="entry name" value="Alkaline phosphatase-like"/>
    <property type="match status" value="1"/>
</dbReference>
<organism evidence="16 17">
    <name type="scientific">Williamsoniiplasma somnilux</name>
    <dbReference type="NCBI Taxonomy" id="215578"/>
    <lineage>
        <taxon>Bacteria</taxon>
        <taxon>Bacillati</taxon>
        <taxon>Mycoplasmatota</taxon>
        <taxon>Mollicutes</taxon>
        <taxon>Entomoplasmatales</taxon>
        <taxon>Williamsoniiplasma</taxon>
    </lineage>
</organism>
<keyword evidence="8 9" id="KW-0413">Isomerase</keyword>
<evidence type="ECO:0000313" key="17">
    <source>
        <dbReference type="Proteomes" id="UP000232230"/>
    </source>
</evidence>
<feature type="domain" description="BPG-independent PGAM N-terminal" evidence="15">
    <location>
        <begin position="85"/>
        <end position="304"/>
    </location>
</feature>
<evidence type="ECO:0000256" key="10">
    <source>
        <dbReference type="NCBIfam" id="TIGR01307"/>
    </source>
</evidence>
<keyword evidence="5 9" id="KW-0479">Metal-binding</keyword>
<dbReference type="CDD" id="cd16010">
    <property type="entry name" value="iPGM"/>
    <property type="match status" value="1"/>
</dbReference>
<comment type="pathway">
    <text evidence="3 9">Carbohydrate degradation; glycolysis; pyruvate from D-glyceraldehyde 3-phosphate: step 3/5.</text>
</comment>
<dbReference type="AlphaFoldDB" id="A0A2K8NYQ5"/>
<feature type="binding site" evidence="9 12">
    <location>
        <position position="342"/>
    </location>
    <ligand>
        <name>substrate</name>
    </ligand>
</feature>
<evidence type="ECO:0000256" key="5">
    <source>
        <dbReference type="ARBA" id="ARBA00022723"/>
    </source>
</evidence>
<dbReference type="Gene3D" id="3.40.1450.10">
    <property type="entry name" value="BPG-independent phosphoglycerate mutase, domain B"/>
    <property type="match status" value="1"/>
</dbReference>
<protein>
    <recommendedName>
        <fullName evidence="9 10">2,3-bisphosphoglycerate-independent phosphoglycerate mutase</fullName>
        <shortName evidence="9">BPG-independent PGAM</shortName>
        <shortName evidence="9">Phosphoglyceromutase</shortName>
        <shortName evidence="9">iPGM</shortName>
        <ecNumber evidence="9 10">5.4.2.12</ecNumber>
    </recommendedName>
</protein>
<dbReference type="NCBIfam" id="TIGR01307">
    <property type="entry name" value="pgm_bpd_ind"/>
    <property type="match status" value="1"/>
</dbReference>
<feature type="binding site" evidence="9 13">
    <location>
        <position position="64"/>
    </location>
    <ligand>
        <name>Mn(2+)</name>
        <dbReference type="ChEBI" id="CHEBI:29035"/>
        <label>2</label>
    </ligand>
</feature>
<feature type="binding site" evidence="9 12">
    <location>
        <position position="125"/>
    </location>
    <ligand>
        <name>substrate</name>
    </ligand>
</feature>
<feature type="domain" description="Metalloenzyme" evidence="14">
    <location>
        <begin position="6"/>
        <end position="518"/>
    </location>
</feature>
<feature type="binding site" evidence="9 13">
    <location>
        <position position="424"/>
    </location>
    <ligand>
        <name>Mn(2+)</name>
        <dbReference type="ChEBI" id="CHEBI:29035"/>
        <label>1</label>
    </ligand>
</feature>
<feature type="binding site" evidence="9 13">
    <location>
        <position position="463"/>
    </location>
    <ligand>
        <name>Mn(2+)</name>
        <dbReference type="ChEBI" id="CHEBI:29035"/>
        <label>2</label>
    </ligand>
</feature>
<sequence length="531" mass="59053">MKVKQPVLLAILDGWGIASETDSGNAVAQANMTFVKELENKYPWVKAHASGEWVGLPDGQMGNSEVGHIHLGAGRINFESLAKLNKEVKTNDIAKNSEIVSAFEFVKKNNSSLHLMGLFSDGGVHAHIDHMFAIYQAAVNYGLTSIKFDLITDGRDTAPKVATTYLQKLLDLIKNNNGIGNIETINGRYFAMDRDKRMERSAEAYDAIVDRKKTLSFTDPLKYLEEQYAMGKDDEMIIPAYNANSQSGLTTNDALIFCNFRPDRAIQMASIMTNQKYQAWSDPAFKELTFLGDSIRFVSMMKYADSVISKHIAYPPNPLENTLGQYLANKGYRQLRIAETEKIAHVTFFFDGGNDYFKNGLAKPEEVQLKGASIDLIASPKVATYDLKPEMAAVEITDKLLEEVAKNEFDLIVLNFANCDMVGHTGDESATIKAVKTLDNQLRRIYDEFVVRHNGIMLITADHGNAEVMIDETNNGPNKKHTTSLVPIIITDDKIKLRENNPGIADVAPTILELMGIEIPSEMTQPSLIKK</sequence>
<dbReference type="Proteomes" id="UP000232230">
    <property type="component" value="Chromosome"/>
</dbReference>
<evidence type="ECO:0000256" key="12">
    <source>
        <dbReference type="PIRSR" id="PIRSR001492-2"/>
    </source>
</evidence>
<proteinExistence type="inferred from homology"/>
<evidence type="ECO:0000256" key="2">
    <source>
        <dbReference type="ARBA" id="ARBA00002315"/>
    </source>
</evidence>
<feature type="binding site" evidence="9 13">
    <location>
        <position position="481"/>
    </location>
    <ligand>
        <name>Mn(2+)</name>
        <dbReference type="ChEBI" id="CHEBI:29035"/>
        <label>1</label>
    </ligand>
</feature>
<evidence type="ECO:0000256" key="8">
    <source>
        <dbReference type="ARBA" id="ARBA00023235"/>
    </source>
</evidence>
<dbReference type="InterPro" id="IPR036646">
    <property type="entry name" value="PGAM_B_sf"/>
</dbReference>
<dbReference type="RefSeq" id="WP_024863473.1">
    <property type="nucleotide sequence ID" value="NZ_CP024965.1"/>
</dbReference>
<gene>
    <name evidence="16" type="primary">gpm</name>
    <name evidence="9" type="synonym">gpmI</name>
    <name evidence="16" type="ORF">ESOMN_v1c05730</name>
</gene>
<dbReference type="PANTHER" id="PTHR31637:SF0">
    <property type="entry name" value="2,3-BISPHOSPHOGLYCERATE-INDEPENDENT PHOSPHOGLYCERATE MUTASE"/>
    <property type="match status" value="1"/>
</dbReference>
<feature type="binding site" evidence="9 13">
    <location>
        <position position="462"/>
    </location>
    <ligand>
        <name>Mn(2+)</name>
        <dbReference type="ChEBI" id="CHEBI:29035"/>
        <label>2</label>
    </ligand>
</feature>
<comment type="catalytic activity">
    <reaction evidence="1 9">
        <text>(2R)-2-phosphoglycerate = (2R)-3-phosphoglycerate</text>
        <dbReference type="Rhea" id="RHEA:15901"/>
        <dbReference type="ChEBI" id="CHEBI:58272"/>
        <dbReference type="ChEBI" id="CHEBI:58289"/>
        <dbReference type="EC" id="5.4.2.12"/>
    </reaction>
</comment>
<evidence type="ECO:0000256" key="6">
    <source>
        <dbReference type="ARBA" id="ARBA00023152"/>
    </source>
</evidence>
<dbReference type="FunFam" id="3.40.1450.10:FF:000002">
    <property type="entry name" value="2,3-bisphosphoglycerate-independent phosphoglycerate mutase"/>
    <property type="match status" value="1"/>
</dbReference>
<dbReference type="InterPro" id="IPR005995">
    <property type="entry name" value="Pgm_bpd_ind"/>
</dbReference>
<evidence type="ECO:0000256" key="11">
    <source>
        <dbReference type="PIRSR" id="PIRSR001492-1"/>
    </source>
</evidence>
<evidence type="ECO:0000256" key="4">
    <source>
        <dbReference type="ARBA" id="ARBA00008819"/>
    </source>
</evidence>
<dbReference type="PIRSF" id="PIRSF001492">
    <property type="entry name" value="IPGAM"/>
    <property type="match status" value="1"/>
</dbReference>
<feature type="binding site" evidence="9 12">
    <location>
        <position position="194"/>
    </location>
    <ligand>
        <name>substrate</name>
    </ligand>
</feature>
<evidence type="ECO:0000259" key="15">
    <source>
        <dbReference type="Pfam" id="PF06415"/>
    </source>
</evidence>
<evidence type="ECO:0000256" key="9">
    <source>
        <dbReference type="HAMAP-Rule" id="MF_01038"/>
    </source>
</evidence>
<dbReference type="UniPathway" id="UPA00109">
    <property type="reaction ID" value="UER00186"/>
</dbReference>
<dbReference type="GO" id="GO:0006007">
    <property type="term" value="P:glucose catabolic process"/>
    <property type="evidence" value="ECO:0007669"/>
    <property type="project" value="InterPro"/>
</dbReference>
<evidence type="ECO:0000256" key="13">
    <source>
        <dbReference type="PIRSR" id="PIRSR001492-3"/>
    </source>
</evidence>
<feature type="active site" description="Phosphoserine intermediate" evidence="9 11">
    <location>
        <position position="64"/>
    </location>
</feature>
<dbReference type="InterPro" id="IPR011258">
    <property type="entry name" value="BPG-indep_PGM_N"/>
</dbReference>
<dbReference type="InterPro" id="IPR017850">
    <property type="entry name" value="Alkaline_phosphatase_core_sf"/>
</dbReference>
<reference evidence="16 17" key="1">
    <citation type="submission" date="2017-11" db="EMBL/GenBank/DDBJ databases">
        <title>Genome sequence of Entomoplasma somnilux PYAN-1 (ATCC 49194).</title>
        <authorList>
            <person name="Lo W.-S."/>
            <person name="Gasparich G.E."/>
            <person name="Kuo C.-H."/>
        </authorList>
    </citation>
    <scope>NUCLEOTIDE SEQUENCE [LARGE SCALE GENOMIC DNA]</scope>
    <source>
        <strain evidence="16 17">PYAN-1</strain>
    </source>
</reference>
<keyword evidence="6 9" id="KW-0324">Glycolysis</keyword>
<keyword evidence="7 9" id="KW-0464">Manganese</keyword>
<evidence type="ECO:0000256" key="1">
    <source>
        <dbReference type="ARBA" id="ARBA00000370"/>
    </source>
</evidence>
<evidence type="ECO:0000259" key="14">
    <source>
        <dbReference type="Pfam" id="PF01676"/>
    </source>
</evidence>
<feature type="binding site" evidence="9 13">
    <location>
        <position position="13"/>
    </location>
    <ligand>
        <name>Mn(2+)</name>
        <dbReference type="ChEBI" id="CHEBI:29035"/>
        <label>2</label>
    </ligand>
</feature>
<dbReference type="Pfam" id="PF06415">
    <property type="entry name" value="iPGM_N"/>
    <property type="match status" value="1"/>
</dbReference>
<keyword evidence="17" id="KW-1185">Reference proteome</keyword>
<dbReference type="GO" id="GO:0006096">
    <property type="term" value="P:glycolytic process"/>
    <property type="evidence" value="ECO:0007669"/>
    <property type="project" value="UniProtKB-UniRule"/>
</dbReference>
<dbReference type="KEGG" id="esx:ESOMN_v1c05730"/>
<comment type="cofactor">
    <cofactor evidence="9">
        <name>Mn(2+)</name>
        <dbReference type="ChEBI" id="CHEBI:29035"/>
    </cofactor>
    <text evidence="9">Binds 2 manganese ions per subunit.</text>
</comment>
<comment type="subunit">
    <text evidence="9">Monomer.</text>
</comment>
<comment type="function">
    <text evidence="2 9">Catalyzes the interconversion of 2-phosphoglycerate and 3-phosphoglycerate.</text>
</comment>
<dbReference type="EC" id="5.4.2.12" evidence="9 10"/>
<dbReference type="PANTHER" id="PTHR31637">
    <property type="entry name" value="2,3-BISPHOSPHOGLYCERATE-INDEPENDENT PHOSPHOGLYCERATE MUTASE"/>
    <property type="match status" value="1"/>
</dbReference>
<dbReference type="GO" id="GO:0005829">
    <property type="term" value="C:cytosol"/>
    <property type="evidence" value="ECO:0007669"/>
    <property type="project" value="TreeGrafter"/>
</dbReference>
<feature type="binding site" evidence="9 12">
    <location>
        <begin position="155"/>
        <end position="156"/>
    </location>
    <ligand>
        <name>substrate</name>
    </ligand>
</feature>
<name>A0A2K8NYQ5_9MOLU</name>
<dbReference type="Pfam" id="PF01676">
    <property type="entry name" value="Metalloenzyme"/>
    <property type="match status" value="1"/>
</dbReference>
<dbReference type="GO" id="GO:0030145">
    <property type="term" value="F:manganese ion binding"/>
    <property type="evidence" value="ECO:0007669"/>
    <property type="project" value="UniProtKB-UniRule"/>
</dbReference>
<evidence type="ECO:0000256" key="3">
    <source>
        <dbReference type="ARBA" id="ARBA00004798"/>
    </source>
</evidence>
<dbReference type="InterPro" id="IPR006124">
    <property type="entry name" value="Metalloenzyme"/>
</dbReference>
<dbReference type="SUPFAM" id="SSF64158">
    <property type="entry name" value="2,3-Bisphosphoglycerate-independent phosphoglycerate mutase, substrate-binding domain"/>
    <property type="match status" value="1"/>
</dbReference>